<dbReference type="GO" id="GO:0006886">
    <property type="term" value="P:intracellular protein transport"/>
    <property type="evidence" value="ECO:0007669"/>
    <property type="project" value="TreeGrafter"/>
</dbReference>
<keyword evidence="4" id="KW-1185">Reference proteome</keyword>
<keyword evidence="1" id="KW-0732">Signal</keyword>
<evidence type="ECO:0000313" key="4">
    <source>
        <dbReference type="Proteomes" id="UP000770661"/>
    </source>
</evidence>
<organism evidence="3 4">
    <name type="scientific">Chionoecetes opilio</name>
    <name type="common">Atlantic snow crab</name>
    <name type="synonym">Cancer opilio</name>
    <dbReference type="NCBI Taxonomy" id="41210"/>
    <lineage>
        <taxon>Eukaryota</taxon>
        <taxon>Metazoa</taxon>
        <taxon>Ecdysozoa</taxon>
        <taxon>Arthropoda</taxon>
        <taxon>Crustacea</taxon>
        <taxon>Multicrustacea</taxon>
        <taxon>Malacostraca</taxon>
        <taxon>Eumalacostraca</taxon>
        <taxon>Eucarida</taxon>
        <taxon>Decapoda</taxon>
        <taxon>Pleocyemata</taxon>
        <taxon>Brachyura</taxon>
        <taxon>Eubrachyura</taxon>
        <taxon>Majoidea</taxon>
        <taxon>Majidae</taxon>
        <taxon>Chionoecetes</taxon>
    </lineage>
</organism>
<feature type="domain" description="Wntless GOLD" evidence="2">
    <location>
        <begin position="40"/>
        <end position="210"/>
    </location>
</feature>
<evidence type="ECO:0000259" key="2">
    <source>
        <dbReference type="Pfam" id="PF21883"/>
    </source>
</evidence>
<sequence>MFLHCLSLLIPFLSTFTAAAPTPWTHTTVQGTKCVGAPIQGWYFPHGKHGCITAIDSTTNHHKDIASHPDNIHYSFQVPPVEARGGGGFSIWQRRLYAVLRLRLLHIDGHFSGHSSQVTLKTRLGYTSSREPYRSSLIASGYQERKLSCNSIKRHVFRGQAFDCSPQVLAVLFSLQHDRYLLNLLIPTKRDDTNERTNRNLGRVTDVYVTVSTP</sequence>
<dbReference type="GO" id="GO:0031090">
    <property type="term" value="C:organelle membrane"/>
    <property type="evidence" value="ECO:0007669"/>
    <property type="project" value="TreeGrafter"/>
</dbReference>
<accession>A0A8J4XMB8</accession>
<dbReference type="Pfam" id="PF21883">
    <property type="entry name" value="WLS_GOLD"/>
    <property type="match status" value="1"/>
</dbReference>
<proteinExistence type="predicted"/>
<feature type="signal peptide" evidence="1">
    <location>
        <begin position="1"/>
        <end position="19"/>
    </location>
</feature>
<gene>
    <name evidence="3" type="primary">wls-a</name>
    <name evidence="3" type="ORF">GWK47_024301</name>
</gene>
<dbReference type="PANTHER" id="PTHR13449:SF2">
    <property type="entry name" value="PROTEIN WNTLESS HOMOLOG"/>
    <property type="match status" value="1"/>
</dbReference>
<dbReference type="InterPro" id="IPR053936">
    <property type="entry name" value="WLS_GOLD"/>
</dbReference>
<dbReference type="GO" id="GO:0012505">
    <property type="term" value="C:endomembrane system"/>
    <property type="evidence" value="ECO:0007669"/>
    <property type="project" value="TreeGrafter"/>
</dbReference>
<dbReference type="EMBL" id="JACEEZ010024921">
    <property type="protein sequence ID" value="KAG0706574.1"/>
    <property type="molecule type" value="Genomic_DNA"/>
</dbReference>
<evidence type="ECO:0000313" key="3">
    <source>
        <dbReference type="EMBL" id="KAG0706574.1"/>
    </source>
</evidence>
<comment type="caution">
    <text evidence="3">The sequence shown here is derived from an EMBL/GenBank/DDBJ whole genome shotgun (WGS) entry which is preliminary data.</text>
</comment>
<dbReference type="PANTHER" id="PTHR13449">
    <property type="entry name" value="INTEGRAL MEMBRANE PROTEIN GPR177"/>
    <property type="match status" value="1"/>
</dbReference>
<dbReference type="OrthoDB" id="6346196at2759"/>
<protein>
    <submittedName>
        <fullName evidence="3">Protein wntless A</fullName>
    </submittedName>
</protein>
<dbReference type="GO" id="GO:0017147">
    <property type="term" value="F:Wnt-protein binding"/>
    <property type="evidence" value="ECO:0007669"/>
    <property type="project" value="InterPro"/>
</dbReference>
<name>A0A8J4XMB8_CHIOP</name>
<dbReference type="InterPro" id="IPR009551">
    <property type="entry name" value="Wntless"/>
</dbReference>
<dbReference type="GO" id="GO:0016055">
    <property type="term" value="P:Wnt signaling pathway"/>
    <property type="evidence" value="ECO:0007669"/>
    <property type="project" value="InterPro"/>
</dbReference>
<dbReference type="Proteomes" id="UP000770661">
    <property type="component" value="Unassembled WGS sequence"/>
</dbReference>
<evidence type="ECO:0000256" key="1">
    <source>
        <dbReference type="SAM" id="SignalP"/>
    </source>
</evidence>
<dbReference type="AlphaFoldDB" id="A0A8J4XMB8"/>
<feature type="chain" id="PRO_5035284559" evidence="1">
    <location>
        <begin position="20"/>
        <end position="214"/>
    </location>
</feature>
<dbReference type="GO" id="GO:0061355">
    <property type="term" value="P:Wnt protein secretion"/>
    <property type="evidence" value="ECO:0007669"/>
    <property type="project" value="TreeGrafter"/>
</dbReference>
<reference evidence="3" key="1">
    <citation type="submission" date="2020-07" db="EMBL/GenBank/DDBJ databases">
        <title>The High-quality genome of the commercially important snow crab, Chionoecetes opilio.</title>
        <authorList>
            <person name="Jeong J.-H."/>
            <person name="Ryu S."/>
        </authorList>
    </citation>
    <scope>NUCLEOTIDE SEQUENCE</scope>
    <source>
        <strain evidence="3">MADBK_172401_WGS</strain>
        <tissue evidence="3">Digestive gland</tissue>
    </source>
</reference>